<reference evidence="2" key="1">
    <citation type="submission" date="2018-05" db="EMBL/GenBank/DDBJ databases">
        <authorList>
            <person name="Lanie J.A."/>
            <person name="Ng W.-L."/>
            <person name="Kazmierczak K.M."/>
            <person name="Andrzejewski T.M."/>
            <person name="Davidsen T.M."/>
            <person name="Wayne K.J."/>
            <person name="Tettelin H."/>
            <person name="Glass J.I."/>
            <person name="Rusch D."/>
            <person name="Podicherti R."/>
            <person name="Tsui H.-C.T."/>
            <person name="Winkler M.E."/>
        </authorList>
    </citation>
    <scope>NUCLEOTIDE SEQUENCE</scope>
</reference>
<dbReference type="PROSITE" id="PS51186">
    <property type="entry name" value="GNAT"/>
    <property type="match status" value="1"/>
</dbReference>
<organism evidence="2">
    <name type="scientific">marine metagenome</name>
    <dbReference type="NCBI Taxonomy" id="408172"/>
    <lineage>
        <taxon>unclassified sequences</taxon>
        <taxon>metagenomes</taxon>
        <taxon>ecological metagenomes</taxon>
    </lineage>
</organism>
<proteinExistence type="predicted"/>
<protein>
    <recommendedName>
        <fullName evidence="1">N-acetyltransferase domain-containing protein</fullName>
    </recommendedName>
</protein>
<dbReference type="AlphaFoldDB" id="A0A382VNU0"/>
<dbReference type="Pfam" id="PF00583">
    <property type="entry name" value="Acetyltransf_1"/>
    <property type="match status" value="1"/>
</dbReference>
<dbReference type="InterPro" id="IPR016181">
    <property type="entry name" value="Acyl_CoA_acyltransferase"/>
</dbReference>
<dbReference type="GO" id="GO:0016747">
    <property type="term" value="F:acyltransferase activity, transferring groups other than amino-acyl groups"/>
    <property type="evidence" value="ECO:0007669"/>
    <property type="project" value="InterPro"/>
</dbReference>
<evidence type="ECO:0000313" key="2">
    <source>
        <dbReference type="EMBL" id="SVD48229.1"/>
    </source>
</evidence>
<accession>A0A382VNU0</accession>
<evidence type="ECO:0000259" key="1">
    <source>
        <dbReference type="PROSITE" id="PS51186"/>
    </source>
</evidence>
<sequence>MAWTDKNWIAYVSNKNLITYLLKNNDDLVGYYELIFNGEKQEIEIAYFGILEEYFGKKLGGFLLTEAIKKSFSLNAKRVWVHTCSLDHKNALKNYLSRGMTVFKSEILKKEIAQFI</sequence>
<feature type="domain" description="N-acetyltransferase" evidence="1">
    <location>
        <begin position="1"/>
        <end position="116"/>
    </location>
</feature>
<dbReference type="InterPro" id="IPR000182">
    <property type="entry name" value="GNAT_dom"/>
</dbReference>
<gene>
    <name evidence="2" type="ORF">METZ01_LOCUS401083</name>
</gene>
<dbReference type="SUPFAM" id="SSF55729">
    <property type="entry name" value="Acyl-CoA N-acyltransferases (Nat)"/>
    <property type="match status" value="1"/>
</dbReference>
<dbReference type="Gene3D" id="3.40.630.30">
    <property type="match status" value="1"/>
</dbReference>
<name>A0A382VNU0_9ZZZZ</name>
<dbReference type="EMBL" id="UINC01153482">
    <property type="protein sequence ID" value="SVD48229.1"/>
    <property type="molecule type" value="Genomic_DNA"/>
</dbReference>